<name>A0ABU1VVG8_9GAMM</name>
<comment type="caution">
    <text evidence="2">The sequence shown here is derived from an EMBL/GenBank/DDBJ whole genome shotgun (WGS) entry which is preliminary data.</text>
</comment>
<reference evidence="2 3" key="1">
    <citation type="submission" date="2023-07" db="EMBL/GenBank/DDBJ databases">
        <title>Sorghum-associated microbial communities from plants grown in Nebraska, USA.</title>
        <authorList>
            <person name="Schachtman D."/>
        </authorList>
    </citation>
    <scope>NUCLEOTIDE SEQUENCE [LARGE SCALE GENOMIC DNA]</scope>
    <source>
        <strain evidence="2 3">4138</strain>
    </source>
</reference>
<dbReference type="CDD" id="cd16376">
    <property type="entry name" value="Avd_like"/>
    <property type="match status" value="1"/>
</dbReference>
<evidence type="ECO:0008006" key="4">
    <source>
        <dbReference type="Google" id="ProtNLM"/>
    </source>
</evidence>
<organism evidence="2 3">
    <name type="scientific">Rheinheimera soli</name>
    <dbReference type="NCBI Taxonomy" id="443616"/>
    <lineage>
        <taxon>Bacteria</taxon>
        <taxon>Pseudomonadati</taxon>
        <taxon>Pseudomonadota</taxon>
        <taxon>Gammaproteobacteria</taxon>
        <taxon>Chromatiales</taxon>
        <taxon>Chromatiaceae</taxon>
        <taxon>Rheinheimera</taxon>
    </lineage>
</organism>
<dbReference type="EMBL" id="JAVDWR010000001">
    <property type="protein sequence ID" value="MDR7119720.1"/>
    <property type="molecule type" value="Genomic_DNA"/>
</dbReference>
<accession>A0ABU1VVG8</accession>
<protein>
    <recommendedName>
        <fullName evidence="4">Four helix bundle protein</fullName>
    </recommendedName>
</protein>
<dbReference type="RefSeq" id="WP_310274488.1">
    <property type="nucleotide sequence ID" value="NZ_JAVDWR010000001.1"/>
</dbReference>
<evidence type="ECO:0000313" key="3">
    <source>
        <dbReference type="Proteomes" id="UP001257909"/>
    </source>
</evidence>
<sequence length="157" mass="17680">MTANRNGLPEIARKAESLAVAIENAVKGFARYNKYAIGANLRTAVMLVVQLCNRAWRDRSRQIHWVNELVWAIDELKVVVQLAKQLHAFKSFNQFEVIVRAADDLGRCAGGWKRALHDKSQNSAVSQQERAQILSDRYASQSGPKHRQHCATQGDVQ</sequence>
<dbReference type="InterPro" id="IPR036583">
    <property type="entry name" value="23S_rRNA_IVS_sf"/>
</dbReference>
<gene>
    <name evidence="2" type="ORF">J2W69_000635</name>
</gene>
<proteinExistence type="predicted"/>
<feature type="region of interest" description="Disordered" evidence="1">
    <location>
        <begin position="137"/>
        <end position="157"/>
    </location>
</feature>
<evidence type="ECO:0000256" key="1">
    <source>
        <dbReference type="SAM" id="MobiDB-lite"/>
    </source>
</evidence>
<evidence type="ECO:0000313" key="2">
    <source>
        <dbReference type="EMBL" id="MDR7119720.1"/>
    </source>
</evidence>
<dbReference type="Proteomes" id="UP001257909">
    <property type="component" value="Unassembled WGS sequence"/>
</dbReference>
<keyword evidence="3" id="KW-1185">Reference proteome</keyword>
<dbReference type="Gene3D" id="1.20.1440.60">
    <property type="entry name" value="23S rRNA-intervening sequence"/>
    <property type="match status" value="1"/>
</dbReference>
<dbReference type="InterPro" id="IPR055360">
    <property type="entry name" value="bAvd"/>
</dbReference>